<protein>
    <recommendedName>
        <fullName evidence="4">Mos1 transposase HTH domain-containing protein</fullName>
    </recommendedName>
</protein>
<organism evidence="2 3">
    <name type="scientific">Arctia plantaginis</name>
    <name type="common">Wood tiger moth</name>
    <name type="synonym">Phalaena plantaginis</name>
    <dbReference type="NCBI Taxonomy" id="874455"/>
    <lineage>
        <taxon>Eukaryota</taxon>
        <taxon>Metazoa</taxon>
        <taxon>Ecdysozoa</taxon>
        <taxon>Arthropoda</taxon>
        <taxon>Hexapoda</taxon>
        <taxon>Insecta</taxon>
        <taxon>Pterygota</taxon>
        <taxon>Neoptera</taxon>
        <taxon>Endopterygota</taxon>
        <taxon>Lepidoptera</taxon>
        <taxon>Glossata</taxon>
        <taxon>Ditrysia</taxon>
        <taxon>Noctuoidea</taxon>
        <taxon>Erebidae</taxon>
        <taxon>Arctiinae</taxon>
        <taxon>Arctia</taxon>
    </lineage>
</organism>
<gene>
    <name evidence="2" type="ORF">APLA_LOCUS5193</name>
</gene>
<dbReference type="InterPro" id="IPR036397">
    <property type="entry name" value="RNaseH_sf"/>
</dbReference>
<evidence type="ECO:0000256" key="1">
    <source>
        <dbReference type="SAM" id="MobiDB-lite"/>
    </source>
</evidence>
<proteinExistence type="predicted"/>
<dbReference type="PANTHER" id="PTHR46060">
    <property type="entry name" value="MARINER MOS1 TRANSPOSASE-LIKE PROTEIN"/>
    <property type="match status" value="1"/>
</dbReference>
<feature type="region of interest" description="Disordered" evidence="1">
    <location>
        <begin position="168"/>
        <end position="223"/>
    </location>
</feature>
<dbReference type="OrthoDB" id="191139at2759"/>
<dbReference type="GO" id="GO:0003676">
    <property type="term" value="F:nucleic acid binding"/>
    <property type="evidence" value="ECO:0007669"/>
    <property type="project" value="InterPro"/>
</dbReference>
<dbReference type="Proteomes" id="UP000494256">
    <property type="component" value="Unassembled WGS sequence"/>
</dbReference>
<name>A0A8S0ZFF1_ARCPL</name>
<evidence type="ECO:0000313" key="2">
    <source>
        <dbReference type="EMBL" id="CAB3231467.1"/>
    </source>
</evidence>
<accession>A0A8S0ZFF1</accession>
<dbReference type="InterPro" id="IPR052709">
    <property type="entry name" value="Transposase-MT_Hybrid"/>
</dbReference>
<sequence length="402" mass="46907">MDNADIKPIIRYLVKKKMLTFEIMEDLVSTLGPNAPSRPTVKKWVRFFKKRKEIEEKNKKKADQSQAQFQKKIDKIFSMVLDDKRLQCREIAADMGMSEDNISDILENILQMKKYCSRWVPQYLSREQKLIRVRFAKKSLVHFENGSKDFMEKFITSDQTWIHFNVPLGEPEESDDSKQSSDVLPADKMTTTRHDYRSINIKPCNPTTYKPKERYTRPQPHTLKDMHSLTDYKCPCVPFTLYHKPKEILQTNPRNIQQIHETLEDHEREEVQRTRPRVCLSPAIALDDVEESARHVIVTDMYTTSAMQATKESVMKTLAATKANKAPLSNVYAPPKMITLPHLLKLPYVSPEWRMDSMSFDARQLRTDFDRTEAFWLDHNSTCGECKDTAARKARQNLLTPC</sequence>
<evidence type="ECO:0000313" key="3">
    <source>
        <dbReference type="Proteomes" id="UP000494256"/>
    </source>
</evidence>
<evidence type="ECO:0008006" key="4">
    <source>
        <dbReference type="Google" id="ProtNLM"/>
    </source>
</evidence>
<dbReference type="PANTHER" id="PTHR46060:SF1">
    <property type="entry name" value="MARINER MOS1 TRANSPOSASE-LIKE PROTEIN"/>
    <property type="match status" value="1"/>
</dbReference>
<comment type="caution">
    <text evidence="2">The sequence shown here is derived from an EMBL/GenBank/DDBJ whole genome shotgun (WGS) entry which is preliminary data.</text>
</comment>
<dbReference type="EMBL" id="CADEBD010000288">
    <property type="protein sequence ID" value="CAB3231467.1"/>
    <property type="molecule type" value="Genomic_DNA"/>
</dbReference>
<feature type="compositionally biased region" description="Basic and acidic residues" evidence="1">
    <location>
        <begin position="210"/>
        <end position="223"/>
    </location>
</feature>
<reference evidence="2 3" key="1">
    <citation type="submission" date="2020-04" db="EMBL/GenBank/DDBJ databases">
        <authorList>
            <person name="Wallbank WR R."/>
            <person name="Pardo Diaz C."/>
            <person name="Kozak K."/>
            <person name="Martin S."/>
            <person name="Jiggins C."/>
            <person name="Moest M."/>
            <person name="Warren A I."/>
            <person name="Byers J.R.P. K."/>
            <person name="Montejo-Kovacevich G."/>
            <person name="Yen C E."/>
        </authorList>
    </citation>
    <scope>NUCLEOTIDE SEQUENCE [LARGE SCALE GENOMIC DNA]</scope>
</reference>
<dbReference type="Gene3D" id="3.30.420.10">
    <property type="entry name" value="Ribonuclease H-like superfamily/Ribonuclease H"/>
    <property type="match status" value="1"/>
</dbReference>
<dbReference type="AlphaFoldDB" id="A0A8S0ZFF1"/>